<dbReference type="Gene3D" id="3.40.50.720">
    <property type="entry name" value="NAD(P)-binding Rossmann-like Domain"/>
    <property type="match status" value="1"/>
</dbReference>
<dbReference type="EC" id="1.1.1.169" evidence="6"/>
<comment type="similarity">
    <text evidence="1">Belongs to the ketopantoate reductase family.</text>
</comment>
<dbReference type="InterPro" id="IPR003710">
    <property type="entry name" value="ApbA"/>
</dbReference>
<dbReference type="InterPro" id="IPR013332">
    <property type="entry name" value="KPR_N"/>
</dbReference>
<dbReference type="Gene3D" id="3.30.1240.10">
    <property type="match status" value="1"/>
</dbReference>
<dbReference type="SUPFAM" id="SSF51735">
    <property type="entry name" value="NAD(P)-binding Rossmann-fold domains"/>
    <property type="match status" value="1"/>
</dbReference>
<dbReference type="GO" id="GO:0000287">
    <property type="term" value="F:magnesium ion binding"/>
    <property type="evidence" value="ECO:0007669"/>
    <property type="project" value="TreeGrafter"/>
</dbReference>
<dbReference type="InterPro" id="IPR036291">
    <property type="entry name" value="NAD(P)-bd_dom_sf"/>
</dbReference>
<dbReference type="InterPro" id="IPR013752">
    <property type="entry name" value="KPA_reductase"/>
</dbReference>
<dbReference type="GO" id="GO:0005829">
    <property type="term" value="C:cytosol"/>
    <property type="evidence" value="ECO:0007669"/>
    <property type="project" value="TreeGrafter"/>
</dbReference>
<dbReference type="Proteomes" id="UP000886841">
    <property type="component" value="Unassembled WGS sequence"/>
</dbReference>
<evidence type="ECO:0000259" key="4">
    <source>
        <dbReference type="Pfam" id="PF02558"/>
    </source>
</evidence>
<feature type="domain" description="Ketopantoate reductase N-terminal" evidence="4">
    <location>
        <begin position="4"/>
        <end position="151"/>
    </location>
</feature>
<protein>
    <submittedName>
        <fullName evidence="6">2-dehydropantoate 2-reductase</fullName>
        <ecNumber evidence="6">1.1.1.169</ecNumber>
    </submittedName>
</protein>
<dbReference type="Pfam" id="PF08546">
    <property type="entry name" value="ApbA_C"/>
    <property type="match status" value="1"/>
</dbReference>
<dbReference type="InterPro" id="IPR036412">
    <property type="entry name" value="HAD-like_sf"/>
</dbReference>
<dbReference type="SUPFAM" id="SSF56784">
    <property type="entry name" value="HAD-like"/>
    <property type="match status" value="1"/>
</dbReference>
<dbReference type="NCBIfam" id="TIGR01484">
    <property type="entry name" value="HAD-SF-IIB"/>
    <property type="match status" value="1"/>
</dbReference>
<dbReference type="GO" id="GO:0015940">
    <property type="term" value="P:pantothenate biosynthetic process"/>
    <property type="evidence" value="ECO:0007669"/>
    <property type="project" value="InterPro"/>
</dbReference>
<dbReference type="InterPro" id="IPR023214">
    <property type="entry name" value="HAD_sf"/>
</dbReference>
<dbReference type="SUPFAM" id="SSF48179">
    <property type="entry name" value="6-phosphogluconate dehydrogenase C-terminal domain-like"/>
    <property type="match status" value="1"/>
</dbReference>
<name>A0A9D1EIQ4_9FIRM</name>
<dbReference type="AlphaFoldDB" id="A0A9D1EIQ4"/>
<evidence type="ECO:0000313" key="6">
    <source>
        <dbReference type="EMBL" id="HIR92700.1"/>
    </source>
</evidence>
<dbReference type="Pfam" id="PF02558">
    <property type="entry name" value="ApbA"/>
    <property type="match status" value="1"/>
</dbReference>
<dbReference type="Gene3D" id="3.40.50.1000">
    <property type="entry name" value="HAD superfamily/HAD-like"/>
    <property type="match status" value="1"/>
</dbReference>
<dbReference type="GO" id="GO:0016791">
    <property type="term" value="F:phosphatase activity"/>
    <property type="evidence" value="ECO:0007669"/>
    <property type="project" value="TreeGrafter"/>
</dbReference>
<organism evidence="6 7">
    <name type="scientific">Candidatus Egerieimonas intestinavium</name>
    <dbReference type="NCBI Taxonomy" id="2840777"/>
    <lineage>
        <taxon>Bacteria</taxon>
        <taxon>Bacillati</taxon>
        <taxon>Bacillota</taxon>
        <taxon>Clostridia</taxon>
        <taxon>Lachnospirales</taxon>
        <taxon>Lachnospiraceae</taxon>
        <taxon>Lachnospiraceae incertae sedis</taxon>
        <taxon>Candidatus Egerieimonas</taxon>
    </lineage>
</organism>
<comment type="caution">
    <text evidence="6">The sequence shown here is derived from an EMBL/GenBank/DDBJ whole genome shotgun (WGS) entry which is preliminary data.</text>
</comment>
<dbReference type="CDD" id="cd07516">
    <property type="entry name" value="HAD_Pase"/>
    <property type="match status" value="1"/>
</dbReference>
<proteinExistence type="inferred from homology"/>
<evidence type="ECO:0000313" key="7">
    <source>
        <dbReference type="Proteomes" id="UP000886841"/>
    </source>
</evidence>
<dbReference type="NCBIfam" id="TIGR00745">
    <property type="entry name" value="apbA_panE"/>
    <property type="match status" value="1"/>
</dbReference>
<reference evidence="6" key="2">
    <citation type="journal article" date="2021" name="PeerJ">
        <title>Extensive microbial diversity within the chicken gut microbiome revealed by metagenomics and culture.</title>
        <authorList>
            <person name="Gilroy R."/>
            <person name="Ravi A."/>
            <person name="Getino M."/>
            <person name="Pursley I."/>
            <person name="Horton D.L."/>
            <person name="Alikhan N.F."/>
            <person name="Baker D."/>
            <person name="Gharbi K."/>
            <person name="Hall N."/>
            <person name="Watson M."/>
            <person name="Adriaenssens E.M."/>
            <person name="Foster-Nyarko E."/>
            <person name="Jarju S."/>
            <person name="Secka A."/>
            <person name="Antonio M."/>
            <person name="Oren A."/>
            <person name="Chaudhuri R.R."/>
            <person name="La Ragione R."/>
            <person name="Hildebrand F."/>
            <person name="Pallen M.J."/>
        </authorList>
    </citation>
    <scope>NUCLEOTIDE SEQUENCE</scope>
    <source>
        <strain evidence="6">ChiSxjej1B13-7041</strain>
    </source>
</reference>
<dbReference type="InterPro" id="IPR013328">
    <property type="entry name" value="6PGD_dom2"/>
</dbReference>
<dbReference type="PANTHER" id="PTHR10000">
    <property type="entry name" value="PHOSPHOSERINE PHOSPHATASE"/>
    <property type="match status" value="1"/>
</dbReference>
<gene>
    <name evidence="6" type="ORF">IAB98_04695</name>
</gene>
<dbReference type="PANTHER" id="PTHR10000:SF8">
    <property type="entry name" value="HAD SUPERFAMILY HYDROLASE-LIKE, TYPE 3"/>
    <property type="match status" value="1"/>
</dbReference>
<dbReference type="InterPro" id="IPR008927">
    <property type="entry name" value="6-PGluconate_DH-like_C_sf"/>
</dbReference>
<keyword evidence="2" id="KW-0521">NADP</keyword>
<dbReference type="EMBL" id="DVHU01000042">
    <property type="protein sequence ID" value="HIR92700.1"/>
    <property type="molecule type" value="Genomic_DNA"/>
</dbReference>
<dbReference type="GO" id="GO:0008677">
    <property type="term" value="F:2-dehydropantoate 2-reductase activity"/>
    <property type="evidence" value="ECO:0007669"/>
    <property type="project" value="UniProtKB-EC"/>
</dbReference>
<keyword evidence="3 6" id="KW-0560">Oxidoreductase</keyword>
<dbReference type="Gene3D" id="1.10.1040.10">
    <property type="entry name" value="N-(1-d-carboxylethyl)-l-norvaline Dehydrogenase, domain 2"/>
    <property type="match status" value="1"/>
</dbReference>
<sequence>MKFVVIGAGGTGGPIGAYMARAGKDVTLIARGAHLQAMREQGITLRKTWGDTEVIAPVKAASMEEYEGTADVIFVCVKGYSLEETVPFIRRISGEHTVVIPILNIYGTGGRLQEQLPEILVTDGCIYISANLEGPGHLLMHGQIFRIVFGVRRKEEYRPVLEQIARELEDCGIEGILTEDIRRDALVKFSYVSPAGVCGLWYQAPAAAMQRPGEARERFCSLVAEISRLGEAMGITFQEDLVERNLKILDDLAPEATTSMQRDVDAGKRSEIEGLLFEVVRMGKDWGVDLPCYREAAQRFSHLRSIRMVGLDLDGTVFNKDKEITEPTRRALEEAIRQGVVVLPATGRPRTGLPQAFLEIPGVRYALTANGSRIVDLQTEEPIYQCLIPWERAQEIIEELEACPDGSWEAYFDGQCYVDRDKYVFVQHPDMTPAMVDYIRKSRIAVPKLKEYMRENQVGVEKLHMVFPDTGKRNRMLEQLKRHPDLDISYATSFNLEVISAKAGKGSGLLELGKILGIPREGIMACGDAPNDWDMLRKAGFAVVMANADDKTKELADVITESNQEDGVARAVERYVLKG</sequence>
<evidence type="ECO:0000256" key="2">
    <source>
        <dbReference type="ARBA" id="ARBA00022857"/>
    </source>
</evidence>
<accession>A0A9D1EIQ4</accession>
<feature type="domain" description="Ketopantoate reductase C-terminal" evidence="5">
    <location>
        <begin position="180"/>
        <end position="294"/>
    </location>
</feature>
<reference evidence="6" key="1">
    <citation type="submission" date="2020-10" db="EMBL/GenBank/DDBJ databases">
        <authorList>
            <person name="Gilroy R."/>
        </authorList>
    </citation>
    <scope>NUCLEOTIDE SEQUENCE</scope>
    <source>
        <strain evidence="6">ChiSxjej1B13-7041</strain>
    </source>
</reference>
<dbReference type="InterPro" id="IPR006379">
    <property type="entry name" value="HAD-SF_hydro_IIB"/>
</dbReference>
<evidence type="ECO:0000256" key="1">
    <source>
        <dbReference type="ARBA" id="ARBA00007870"/>
    </source>
</evidence>
<dbReference type="Pfam" id="PF08282">
    <property type="entry name" value="Hydrolase_3"/>
    <property type="match status" value="1"/>
</dbReference>
<evidence type="ECO:0000256" key="3">
    <source>
        <dbReference type="ARBA" id="ARBA00023002"/>
    </source>
</evidence>
<evidence type="ECO:0000259" key="5">
    <source>
        <dbReference type="Pfam" id="PF08546"/>
    </source>
</evidence>